<organism evidence="2 3">
    <name type="scientific">Dryococelus australis</name>
    <dbReference type="NCBI Taxonomy" id="614101"/>
    <lineage>
        <taxon>Eukaryota</taxon>
        <taxon>Metazoa</taxon>
        <taxon>Ecdysozoa</taxon>
        <taxon>Arthropoda</taxon>
        <taxon>Hexapoda</taxon>
        <taxon>Insecta</taxon>
        <taxon>Pterygota</taxon>
        <taxon>Neoptera</taxon>
        <taxon>Polyneoptera</taxon>
        <taxon>Phasmatodea</taxon>
        <taxon>Verophasmatodea</taxon>
        <taxon>Anareolatae</taxon>
        <taxon>Phasmatidae</taxon>
        <taxon>Eurycanthinae</taxon>
        <taxon>Dryococelus</taxon>
    </lineage>
</organism>
<name>A0ABQ9GHZ2_9NEOP</name>
<evidence type="ECO:0008006" key="4">
    <source>
        <dbReference type="Google" id="ProtNLM"/>
    </source>
</evidence>
<dbReference type="EMBL" id="JARBHB010000012">
    <property type="protein sequence ID" value="KAJ8871657.1"/>
    <property type="molecule type" value="Genomic_DNA"/>
</dbReference>
<evidence type="ECO:0000313" key="3">
    <source>
        <dbReference type="Proteomes" id="UP001159363"/>
    </source>
</evidence>
<dbReference type="Proteomes" id="UP001159363">
    <property type="component" value="Chromosome 11"/>
</dbReference>
<sequence>MPRTQLRKGEQTPPSRRTWDKGKMVEVVKKAANIFELPITTLRRFARQMETSPEDLVEQKHGRKTVFQIIWRQN</sequence>
<accession>A0ABQ9GHZ2</accession>
<keyword evidence="3" id="KW-1185">Reference proteome</keyword>
<reference evidence="2 3" key="1">
    <citation type="submission" date="2023-02" db="EMBL/GenBank/DDBJ databases">
        <title>LHISI_Scaffold_Assembly.</title>
        <authorList>
            <person name="Stuart O.P."/>
            <person name="Cleave R."/>
            <person name="Magrath M.J.L."/>
            <person name="Mikheyev A.S."/>
        </authorList>
    </citation>
    <scope>NUCLEOTIDE SEQUENCE [LARGE SCALE GENOMIC DNA]</scope>
    <source>
        <strain evidence="2">Daus_M_001</strain>
        <tissue evidence="2">Leg muscle</tissue>
    </source>
</reference>
<comment type="caution">
    <text evidence="2">The sequence shown here is derived from an EMBL/GenBank/DDBJ whole genome shotgun (WGS) entry which is preliminary data.</text>
</comment>
<protein>
    <recommendedName>
        <fullName evidence="4">HTH psq-type domain-containing protein</fullName>
    </recommendedName>
</protein>
<gene>
    <name evidence="2" type="ORF">PR048_027984</name>
</gene>
<proteinExistence type="predicted"/>
<feature type="region of interest" description="Disordered" evidence="1">
    <location>
        <begin position="1"/>
        <end position="20"/>
    </location>
</feature>
<evidence type="ECO:0000256" key="1">
    <source>
        <dbReference type="SAM" id="MobiDB-lite"/>
    </source>
</evidence>
<evidence type="ECO:0000313" key="2">
    <source>
        <dbReference type="EMBL" id="KAJ8871657.1"/>
    </source>
</evidence>